<dbReference type="SUPFAM" id="SSF52172">
    <property type="entry name" value="CheY-like"/>
    <property type="match status" value="1"/>
</dbReference>
<sequence length="361" mass="37297">MATTGKISVLIVDDSSVARTMLRSIFEDEADFEVVAEARNGLEAIEMTRRLRPNLVTMDLEMPEMGGLEAIEEIMCTKAAPILVVSGVADAQKAYGAVSRGAVDVVGKPNMTSARELEEFIDKARLVSKIPVITVPRTRPGSATARQDAPPAVSRPAPGAQAIAPATDNQRIVAIASSTGGPQALAALLGWMGPGVSCPVVVAQHISDGFASGMADWLNSISAMPVRLAVDGDRLSAGTVYLSPSEWNMTVTPARSIALVPRQARQIYQPSCDALLTSVAEVAGRHAVGVILTGMGSDGVGGMQAVQAAGGITLGQDEGSSVIFGMNAIAIERGWVQRVLSLQDLAGALCDIAGVGPGATA</sequence>
<dbReference type="PIRSF" id="PIRSF000876">
    <property type="entry name" value="RR_chemtxs_CheB"/>
    <property type="match status" value="1"/>
</dbReference>
<dbReference type="SMART" id="SM00448">
    <property type="entry name" value="REC"/>
    <property type="match status" value="1"/>
</dbReference>
<feature type="domain" description="CheB-type methylesterase" evidence="10">
    <location>
        <begin position="165"/>
        <end position="356"/>
    </location>
</feature>
<organism evidence="11 12">
    <name type="scientific">Paramagnetospirillum marisnigri</name>
    <dbReference type="NCBI Taxonomy" id="1285242"/>
    <lineage>
        <taxon>Bacteria</taxon>
        <taxon>Pseudomonadati</taxon>
        <taxon>Pseudomonadota</taxon>
        <taxon>Alphaproteobacteria</taxon>
        <taxon>Rhodospirillales</taxon>
        <taxon>Magnetospirillaceae</taxon>
        <taxon>Paramagnetospirillum</taxon>
    </lineage>
</organism>
<dbReference type="PROSITE" id="PS50110">
    <property type="entry name" value="RESPONSE_REGULATORY"/>
    <property type="match status" value="1"/>
</dbReference>
<dbReference type="CDD" id="cd16432">
    <property type="entry name" value="CheB_Rec"/>
    <property type="match status" value="1"/>
</dbReference>
<evidence type="ECO:0000259" key="9">
    <source>
        <dbReference type="PROSITE" id="PS50110"/>
    </source>
</evidence>
<dbReference type="RefSeq" id="WP_068490060.1">
    <property type="nucleotide sequence ID" value="NZ_LWQT01000038.1"/>
</dbReference>
<dbReference type="Proteomes" id="UP000078428">
    <property type="component" value="Unassembled WGS sequence"/>
</dbReference>
<reference evidence="11 12" key="1">
    <citation type="submission" date="2016-04" db="EMBL/GenBank/DDBJ databases">
        <title>Draft genome sequence of freshwater magnetotactic bacteria Magnetospirillum marisnigri SP-1 and Magnetospirillum moscoviense BB-1.</title>
        <authorList>
            <person name="Koziaeva V."/>
            <person name="Dziuba M.V."/>
            <person name="Ivanov T.M."/>
            <person name="Kuznetsov B."/>
            <person name="Grouzdev D.S."/>
        </authorList>
    </citation>
    <scope>NUCLEOTIDE SEQUENCE [LARGE SCALE GENOMIC DNA]</scope>
    <source>
        <strain evidence="11 12">SP-1</strain>
    </source>
</reference>
<dbReference type="PANTHER" id="PTHR42872">
    <property type="entry name" value="PROTEIN-GLUTAMATE METHYLESTERASE/PROTEIN-GLUTAMINE GLUTAMINASE"/>
    <property type="match status" value="1"/>
</dbReference>
<evidence type="ECO:0000256" key="5">
    <source>
        <dbReference type="HAMAP-Rule" id="MF_00099"/>
    </source>
</evidence>
<dbReference type="GO" id="GO:0008984">
    <property type="term" value="F:protein-glutamate methylesterase activity"/>
    <property type="evidence" value="ECO:0007669"/>
    <property type="project" value="UniProtKB-UniRule"/>
</dbReference>
<name>A0A178MWU6_9PROT</name>
<feature type="active site" evidence="5 6">
    <location>
        <position position="298"/>
    </location>
</feature>
<dbReference type="InterPro" id="IPR008248">
    <property type="entry name" value="CheB-like"/>
</dbReference>
<keyword evidence="2 5" id="KW-0145">Chemotaxis</keyword>
<comment type="subcellular location">
    <subcellularLocation>
        <location evidence="5">Cytoplasm</location>
    </subcellularLocation>
</comment>
<dbReference type="GO" id="GO:0006935">
    <property type="term" value="P:chemotaxis"/>
    <property type="evidence" value="ECO:0007669"/>
    <property type="project" value="UniProtKB-UniRule"/>
</dbReference>
<gene>
    <name evidence="5" type="primary">cheB</name>
    <name evidence="11" type="ORF">A6A04_13785</name>
</gene>
<comment type="caution">
    <text evidence="11">The sequence shown here is derived from an EMBL/GenBank/DDBJ whole genome shotgun (WGS) entry which is preliminary data.</text>
</comment>
<dbReference type="STRING" id="1285242.A6A04_13785"/>
<keyword evidence="5 7" id="KW-0597">Phosphoprotein</keyword>
<evidence type="ECO:0000313" key="12">
    <source>
        <dbReference type="Proteomes" id="UP000078428"/>
    </source>
</evidence>
<dbReference type="AlphaFoldDB" id="A0A178MWU6"/>
<keyword evidence="1 5" id="KW-0963">Cytoplasm</keyword>
<feature type="active site" evidence="5 6">
    <location>
        <position position="178"/>
    </location>
</feature>
<evidence type="ECO:0000313" key="11">
    <source>
        <dbReference type="EMBL" id="OAN53955.1"/>
    </source>
</evidence>
<protein>
    <recommendedName>
        <fullName evidence="5">Protein-glutamate methylesterase/protein-glutamine glutaminase</fullName>
        <ecNumber evidence="5">3.1.1.61</ecNumber>
        <ecNumber evidence="5">3.5.1.44</ecNumber>
    </recommendedName>
</protein>
<dbReference type="InterPro" id="IPR000673">
    <property type="entry name" value="Sig_transdc_resp-reg_Me-estase"/>
</dbReference>
<dbReference type="Pfam" id="PF00072">
    <property type="entry name" value="Response_reg"/>
    <property type="match status" value="1"/>
</dbReference>
<evidence type="ECO:0000256" key="4">
    <source>
        <dbReference type="ARBA" id="ARBA00048267"/>
    </source>
</evidence>
<comment type="domain">
    <text evidence="5">Contains a C-terminal catalytic domain, and an N-terminal region which modulates catalytic activity.</text>
</comment>
<dbReference type="Gene3D" id="3.40.50.2300">
    <property type="match status" value="1"/>
</dbReference>
<dbReference type="InterPro" id="IPR011006">
    <property type="entry name" value="CheY-like_superfamily"/>
</dbReference>
<keyword evidence="12" id="KW-1185">Reference proteome</keyword>
<dbReference type="Gene3D" id="3.40.50.180">
    <property type="entry name" value="Methylesterase CheB, C-terminal domain"/>
    <property type="match status" value="1"/>
</dbReference>
<feature type="active site" evidence="5 6">
    <location>
        <position position="205"/>
    </location>
</feature>
<dbReference type="EC" id="3.1.1.61" evidence="5"/>
<dbReference type="NCBIfam" id="NF001965">
    <property type="entry name" value="PRK00742.1"/>
    <property type="match status" value="1"/>
</dbReference>
<evidence type="ECO:0000256" key="1">
    <source>
        <dbReference type="ARBA" id="ARBA00022490"/>
    </source>
</evidence>
<proteinExistence type="inferred from homology"/>
<dbReference type="CDD" id="cd17541">
    <property type="entry name" value="REC_CheB-like"/>
    <property type="match status" value="1"/>
</dbReference>
<evidence type="ECO:0000256" key="3">
    <source>
        <dbReference type="ARBA" id="ARBA00022801"/>
    </source>
</evidence>
<dbReference type="EMBL" id="LWQT01000038">
    <property type="protein sequence ID" value="OAN53955.1"/>
    <property type="molecule type" value="Genomic_DNA"/>
</dbReference>
<comment type="PTM">
    <text evidence="5">Phosphorylated by CheA. Phosphorylation of the N-terminal regulatory domain activates the methylesterase activity.</text>
</comment>
<evidence type="ECO:0000259" key="10">
    <source>
        <dbReference type="PROSITE" id="PS50122"/>
    </source>
</evidence>
<feature type="modified residue" description="4-aspartylphosphate" evidence="5 7">
    <location>
        <position position="59"/>
    </location>
</feature>
<dbReference type="Pfam" id="PF01339">
    <property type="entry name" value="CheB_methylest"/>
    <property type="match status" value="1"/>
</dbReference>
<dbReference type="InterPro" id="IPR035909">
    <property type="entry name" value="CheB_C"/>
</dbReference>
<evidence type="ECO:0000256" key="8">
    <source>
        <dbReference type="SAM" id="MobiDB-lite"/>
    </source>
</evidence>
<dbReference type="EC" id="3.5.1.44" evidence="5"/>
<evidence type="ECO:0000256" key="7">
    <source>
        <dbReference type="PROSITE-ProRule" id="PRU00169"/>
    </source>
</evidence>
<dbReference type="GO" id="GO:0000156">
    <property type="term" value="F:phosphorelay response regulator activity"/>
    <property type="evidence" value="ECO:0007669"/>
    <property type="project" value="InterPro"/>
</dbReference>
<dbReference type="OrthoDB" id="9793421at2"/>
<comment type="catalytic activity">
    <reaction evidence="4 5">
        <text>[protein]-L-glutamate 5-O-methyl ester + H2O = L-glutamyl-[protein] + methanol + H(+)</text>
        <dbReference type="Rhea" id="RHEA:23236"/>
        <dbReference type="Rhea" id="RHEA-COMP:10208"/>
        <dbReference type="Rhea" id="RHEA-COMP:10311"/>
        <dbReference type="ChEBI" id="CHEBI:15377"/>
        <dbReference type="ChEBI" id="CHEBI:15378"/>
        <dbReference type="ChEBI" id="CHEBI:17790"/>
        <dbReference type="ChEBI" id="CHEBI:29973"/>
        <dbReference type="ChEBI" id="CHEBI:82795"/>
        <dbReference type="EC" id="3.1.1.61"/>
    </reaction>
</comment>
<keyword evidence="3 5" id="KW-0378">Hydrolase</keyword>
<dbReference type="GO" id="GO:0050568">
    <property type="term" value="F:protein-glutamine glutaminase activity"/>
    <property type="evidence" value="ECO:0007669"/>
    <property type="project" value="UniProtKB-UniRule"/>
</dbReference>
<accession>A0A178MWU6</accession>
<dbReference type="PANTHER" id="PTHR42872:SF6">
    <property type="entry name" value="PROTEIN-GLUTAMATE METHYLESTERASE_PROTEIN-GLUTAMINE GLUTAMINASE"/>
    <property type="match status" value="1"/>
</dbReference>
<comment type="similarity">
    <text evidence="5">Belongs to the CheB family.</text>
</comment>
<dbReference type="PROSITE" id="PS50122">
    <property type="entry name" value="CHEB"/>
    <property type="match status" value="1"/>
</dbReference>
<evidence type="ECO:0000256" key="6">
    <source>
        <dbReference type="PROSITE-ProRule" id="PRU00050"/>
    </source>
</evidence>
<dbReference type="GO" id="GO:0005737">
    <property type="term" value="C:cytoplasm"/>
    <property type="evidence" value="ECO:0007669"/>
    <property type="project" value="UniProtKB-SubCell"/>
</dbReference>
<dbReference type="InterPro" id="IPR001789">
    <property type="entry name" value="Sig_transdc_resp-reg_receiver"/>
</dbReference>
<comment type="function">
    <text evidence="5">Involved in chemotaxis. Part of a chemotaxis signal transduction system that modulates chemotaxis in response to various stimuli. Catalyzes the demethylation of specific methylglutamate residues introduced into the chemoreceptors (methyl-accepting chemotaxis proteins or MCP) by CheR. Also mediates the irreversible deamidation of specific glutamine residues to glutamic acid.</text>
</comment>
<dbReference type="SUPFAM" id="SSF52738">
    <property type="entry name" value="Methylesterase CheB, C-terminal domain"/>
    <property type="match status" value="1"/>
</dbReference>
<feature type="domain" description="Response regulatory" evidence="9">
    <location>
        <begin position="8"/>
        <end position="123"/>
    </location>
</feature>
<comment type="catalytic activity">
    <reaction evidence="5">
        <text>L-glutaminyl-[protein] + H2O = L-glutamyl-[protein] + NH4(+)</text>
        <dbReference type="Rhea" id="RHEA:16441"/>
        <dbReference type="Rhea" id="RHEA-COMP:10207"/>
        <dbReference type="Rhea" id="RHEA-COMP:10208"/>
        <dbReference type="ChEBI" id="CHEBI:15377"/>
        <dbReference type="ChEBI" id="CHEBI:28938"/>
        <dbReference type="ChEBI" id="CHEBI:29973"/>
        <dbReference type="ChEBI" id="CHEBI:30011"/>
        <dbReference type="EC" id="3.5.1.44"/>
    </reaction>
</comment>
<feature type="region of interest" description="Disordered" evidence="8">
    <location>
        <begin position="138"/>
        <end position="159"/>
    </location>
</feature>
<evidence type="ECO:0000256" key="2">
    <source>
        <dbReference type="ARBA" id="ARBA00022500"/>
    </source>
</evidence>
<dbReference type="HAMAP" id="MF_00099">
    <property type="entry name" value="CheB_chemtxs"/>
    <property type="match status" value="1"/>
</dbReference>